<accession>A0A7S1XBR2</accession>
<evidence type="ECO:0000256" key="1">
    <source>
        <dbReference type="SAM" id="MobiDB-lite"/>
    </source>
</evidence>
<organism evidence="3">
    <name type="scientific">Compsopogon caeruleus</name>
    <dbReference type="NCBI Taxonomy" id="31354"/>
    <lineage>
        <taxon>Eukaryota</taxon>
        <taxon>Rhodophyta</taxon>
        <taxon>Compsopogonophyceae</taxon>
        <taxon>Compsopogonales</taxon>
        <taxon>Compsopogonaceae</taxon>
        <taxon>Compsopogon</taxon>
    </lineage>
</organism>
<feature type="compositionally biased region" description="Basic and acidic residues" evidence="1">
    <location>
        <begin position="391"/>
        <end position="401"/>
    </location>
</feature>
<feature type="region of interest" description="Disordered" evidence="1">
    <location>
        <begin position="279"/>
        <end position="298"/>
    </location>
</feature>
<feature type="region of interest" description="Disordered" evidence="1">
    <location>
        <begin position="304"/>
        <end position="516"/>
    </location>
</feature>
<feature type="compositionally biased region" description="Basic and acidic residues" evidence="1">
    <location>
        <begin position="323"/>
        <end position="336"/>
    </location>
</feature>
<dbReference type="GO" id="GO:0005634">
    <property type="term" value="C:nucleus"/>
    <property type="evidence" value="ECO:0007669"/>
    <property type="project" value="TreeGrafter"/>
</dbReference>
<feature type="domain" description="SAC3/GANP/THP3 conserved" evidence="2">
    <location>
        <begin position="597"/>
        <end position="822"/>
    </location>
</feature>
<dbReference type="AlphaFoldDB" id="A0A7S1XBR2"/>
<dbReference type="InterPro" id="IPR005062">
    <property type="entry name" value="SAC3/GANP/THP3_conserved"/>
</dbReference>
<name>A0A7S1XBR2_9RHOD</name>
<evidence type="ECO:0000313" key="3">
    <source>
        <dbReference type="EMBL" id="CAD9226001.1"/>
    </source>
</evidence>
<dbReference type="PANTHER" id="PTHR12436">
    <property type="entry name" value="80 KDA MCM3-ASSOCIATED PROTEIN"/>
    <property type="match status" value="1"/>
</dbReference>
<dbReference type="PANTHER" id="PTHR12436:SF4">
    <property type="entry name" value="LEUKOCYTE RECEPTOR CLUSTER MEMBER 8"/>
    <property type="match status" value="1"/>
</dbReference>
<reference evidence="3" key="1">
    <citation type="submission" date="2021-01" db="EMBL/GenBank/DDBJ databases">
        <authorList>
            <person name="Corre E."/>
            <person name="Pelletier E."/>
            <person name="Niang G."/>
            <person name="Scheremetjew M."/>
            <person name="Finn R."/>
            <person name="Kale V."/>
            <person name="Holt S."/>
            <person name="Cochrane G."/>
            <person name="Meng A."/>
            <person name="Brown T."/>
            <person name="Cohen L."/>
        </authorList>
    </citation>
    <scope>NUCLEOTIDE SEQUENCE</scope>
    <source>
        <strain evidence="3">SAG 36.94</strain>
    </source>
</reference>
<feature type="compositionally biased region" description="Polar residues" evidence="1">
    <location>
        <begin position="77"/>
        <end position="88"/>
    </location>
</feature>
<proteinExistence type="predicted"/>
<dbReference type="Pfam" id="PF03399">
    <property type="entry name" value="SAC3_GANP"/>
    <property type="match status" value="1"/>
</dbReference>
<feature type="compositionally biased region" description="Basic residues" evidence="1">
    <location>
        <begin position="422"/>
        <end position="431"/>
    </location>
</feature>
<feature type="compositionally biased region" description="Basic and acidic residues" evidence="1">
    <location>
        <begin position="493"/>
        <end position="516"/>
    </location>
</feature>
<dbReference type="EMBL" id="HBGH01002397">
    <property type="protein sequence ID" value="CAD9226001.1"/>
    <property type="molecule type" value="Transcribed_RNA"/>
</dbReference>
<gene>
    <name evidence="3" type="ORF">CCAE0312_LOCUS1304</name>
</gene>
<feature type="compositionally biased region" description="Basic and acidic residues" evidence="1">
    <location>
        <begin position="364"/>
        <end position="384"/>
    </location>
</feature>
<sequence length="851" mass="96444">MDTFIDSETGKPYISDGKRSTWLWDILADEKGNRYAFNNKTKESVWLVMHPELEKIANSKIREDQWPLIHRVEQTQARTTVATETNKGATASSLPASSSLAPTSKPTVGSGQEPGDHRLHPNAQARSVDLASSNLTNAARLQNCDRMIKEQFPGRSAPRHPITGLTSGGAVRPGWRRVRIGNFDCIKSEFSQALEWLNPLDLAWVRDWLQQIIVGELHSNEGVNERCGSILRSLLREETTFVGYLDRIEREFGPPPNSVVSGTAKTGFVWAKRARAMSKLDPGHGLGPEKEELDWADRRGSSKIVPAEAGSSPRHSAPPPQNRGDRSGWHARDRSPPRVTGRPSEDYEMNRDSQLGRGNISQKSGRDRESNRGFSYREETRLRDSSPTPRRMPDSPRDDLRSQQSRQYSRAISEGEAEKPRPVPRKPHNRRWSAVETSEMGERRSRNPTQSPDNGDQSHDEAHPKRRRANGLAEYNLDRVHRNPRFSAPGDGSRSERDQPHVSEDPQYGRRRPITTEERDHLAKLADEAKSSWSAKGESSYPPCSEGMWRIFAVCRARNRESHYSSERYAPIIEADEEEDSEKEPPALVGTNLSLEKRYLRLTSAAKPEDVRPPSVLMQALKVLQEKWKNEEIDYPYLLDQLKAIRQDLKVQGIEDAFTLNVYENQSRLALEAKDVGEFNASLTQVVELHDKVVANPLHVEEFCSYRILYALYNGNKIEITGLLQGLPDKLLRSDVVLKTLKACEAVRANNFVSFFRYYASAPCMQMYLMDWFVGRERSRALMRITKAFKVKPWIEVADAFHLLGGHAAEETLEQFQEFLISIGTVIEDKLIVCPNSTIREADIVRPRAMA</sequence>
<evidence type="ECO:0000259" key="2">
    <source>
        <dbReference type="Pfam" id="PF03399"/>
    </source>
</evidence>
<feature type="region of interest" description="Disordered" evidence="1">
    <location>
        <begin position="77"/>
        <end position="120"/>
    </location>
</feature>
<feature type="compositionally biased region" description="Low complexity" evidence="1">
    <location>
        <begin position="89"/>
        <end position="104"/>
    </location>
</feature>
<feature type="compositionally biased region" description="Basic and acidic residues" evidence="1">
    <location>
        <begin position="287"/>
        <end position="298"/>
    </location>
</feature>
<protein>
    <recommendedName>
        <fullName evidence="2">SAC3/GANP/THP3 conserved domain-containing protein</fullName>
    </recommendedName>
</protein>
<dbReference type="Gene3D" id="1.25.40.990">
    <property type="match status" value="1"/>
</dbReference>
<dbReference type="InterPro" id="IPR045107">
    <property type="entry name" value="SAC3/GANP/THP3"/>
</dbReference>